<dbReference type="EMBL" id="CP013232">
    <property type="protein sequence ID" value="AMO96713.1"/>
    <property type="molecule type" value="Genomic_DNA"/>
</dbReference>
<evidence type="ECO:0000313" key="1">
    <source>
        <dbReference type="EMBL" id="AMO96713.1"/>
    </source>
</evidence>
<dbReference type="Proteomes" id="UP000072421">
    <property type="component" value="Chromosome"/>
</dbReference>
<name>A0A127PG48_9BURK</name>
<gene>
    <name evidence="1" type="ORF">CFter6_4107</name>
</gene>
<dbReference type="AlphaFoldDB" id="A0A127PG48"/>
<proteinExistence type="predicted"/>
<dbReference type="RefSeq" id="WP_061541214.1">
    <property type="nucleotide sequence ID" value="NZ_CP013232.1"/>
</dbReference>
<protein>
    <submittedName>
        <fullName evidence="1">Uncharacterized protein</fullName>
    </submittedName>
</protein>
<sequence length="185" mass="20186">MSDDGDYGSWFHHDWVEDLIDVIRSYVVDPVDITFGQLRELVGAVTELDVAGGNAGKVTLRALEATIRSHNATFLPVSSVFGIVELCSKHAKATHGRSSVLDSLTMNQLGAIMRPQFARLKLEDLVGVARLASRQARHVDVFDQVTVELLTHSLSHSALRAFTLAELRTTLEGLATSGVFAKSEK</sequence>
<evidence type="ECO:0000313" key="2">
    <source>
        <dbReference type="Proteomes" id="UP000072421"/>
    </source>
</evidence>
<reference evidence="1 2" key="1">
    <citation type="submission" date="2015-11" db="EMBL/GenBank/DDBJ databases">
        <title>Exploring the genomic traits of fungus-feeding bacterial genus Collimonas.</title>
        <authorList>
            <person name="Song C."/>
            <person name="Schmidt R."/>
            <person name="de Jager V."/>
            <person name="Krzyzanowska D."/>
            <person name="Jongedijk E."/>
            <person name="Cankar K."/>
            <person name="Beekwilder J."/>
            <person name="van Veen A."/>
            <person name="de Boer W."/>
            <person name="van Veen J.A."/>
            <person name="Garbeva P."/>
        </authorList>
    </citation>
    <scope>NUCLEOTIDE SEQUENCE [LARGE SCALE GENOMIC DNA]</scope>
    <source>
        <strain evidence="1 2">Ter6</strain>
    </source>
</reference>
<dbReference type="PATRIC" id="fig|158899.10.peg.4071"/>
<accession>A0A127PG48</accession>
<organism evidence="1">
    <name type="scientific">Collimonas fungivorans</name>
    <dbReference type="NCBI Taxonomy" id="158899"/>
    <lineage>
        <taxon>Bacteria</taxon>
        <taxon>Pseudomonadati</taxon>
        <taxon>Pseudomonadota</taxon>
        <taxon>Betaproteobacteria</taxon>
        <taxon>Burkholderiales</taxon>
        <taxon>Oxalobacteraceae</taxon>
        <taxon>Collimonas</taxon>
    </lineage>
</organism>